<name>A0ABY1PHK6_9RHOB</name>
<organism evidence="1 2">
    <name type="scientific">Shimia sagamensis</name>
    <dbReference type="NCBI Taxonomy" id="1566352"/>
    <lineage>
        <taxon>Bacteria</taxon>
        <taxon>Pseudomonadati</taxon>
        <taxon>Pseudomonadota</taxon>
        <taxon>Alphaproteobacteria</taxon>
        <taxon>Rhodobacterales</taxon>
        <taxon>Roseobacteraceae</taxon>
    </lineage>
</organism>
<gene>
    <name evidence="1" type="ORF">SAMN06265373_1099</name>
</gene>
<dbReference type="RefSeq" id="WP_283427519.1">
    <property type="nucleotide sequence ID" value="NZ_FXTY01000009.1"/>
</dbReference>
<comment type="caution">
    <text evidence="1">The sequence shown here is derived from an EMBL/GenBank/DDBJ whole genome shotgun (WGS) entry which is preliminary data.</text>
</comment>
<accession>A0ABY1PHK6</accession>
<proteinExistence type="predicted"/>
<keyword evidence="2" id="KW-1185">Reference proteome</keyword>
<reference evidence="1 2" key="1">
    <citation type="submission" date="2017-05" db="EMBL/GenBank/DDBJ databases">
        <authorList>
            <person name="Varghese N."/>
            <person name="Submissions S."/>
        </authorList>
    </citation>
    <scope>NUCLEOTIDE SEQUENCE [LARGE SCALE GENOMIC DNA]</scope>
    <source>
        <strain evidence="1 2">DSM 29734</strain>
    </source>
</reference>
<evidence type="ECO:0000313" key="2">
    <source>
        <dbReference type="Proteomes" id="UP001157961"/>
    </source>
</evidence>
<protein>
    <submittedName>
        <fullName evidence="1">Uncharacterized protein</fullName>
    </submittedName>
</protein>
<dbReference type="Proteomes" id="UP001157961">
    <property type="component" value="Unassembled WGS sequence"/>
</dbReference>
<evidence type="ECO:0000313" key="1">
    <source>
        <dbReference type="EMBL" id="SMP33044.1"/>
    </source>
</evidence>
<sequence length="51" mass="5615">MVYIMDCLPKLLWILVLMSGDMAVGSLSSLASLSAQTKEVNARRGVFLEKQ</sequence>
<dbReference type="EMBL" id="FXTY01000009">
    <property type="protein sequence ID" value="SMP33044.1"/>
    <property type="molecule type" value="Genomic_DNA"/>
</dbReference>